<organism evidence="2 3">
    <name type="scientific">Necator americanus</name>
    <name type="common">Human hookworm</name>
    <dbReference type="NCBI Taxonomy" id="51031"/>
    <lineage>
        <taxon>Eukaryota</taxon>
        <taxon>Metazoa</taxon>
        <taxon>Ecdysozoa</taxon>
        <taxon>Nematoda</taxon>
        <taxon>Chromadorea</taxon>
        <taxon>Rhabditida</taxon>
        <taxon>Rhabditina</taxon>
        <taxon>Rhabditomorpha</taxon>
        <taxon>Strongyloidea</taxon>
        <taxon>Ancylostomatidae</taxon>
        <taxon>Bunostominae</taxon>
        <taxon>Necator</taxon>
    </lineage>
</organism>
<evidence type="ECO:0008006" key="4">
    <source>
        <dbReference type="Google" id="ProtNLM"/>
    </source>
</evidence>
<dbReference type="SUPFAM" id="SSF52540">
    <property type="entry name" value="P-loop containing nucleoside triphosphate hydrolases"/>
    <property type="match status" value="1"/>
</dbReference>
<reference evidence="2 3" key="1">
    <citation type="submission" date="2023-08" db="EMBL/GenBank/DDBJ databases">
        <title>A Necator americanus chromosomal reference genome.</title>
        <authorList>
            <person name="Ilik V."/>
            <person name="Petrzelkova K.J."/>
            <person name="Pardy F."/>
            <person name="Fuh T."/>
            <person name="Niatou-Singa F.S."/>
            <person name="Gouil Q."/>
            <person name="Baker L."/>
            <person name="Ritchie M.E."/>
            <person name="Jex A.R."/>
            <person name="Gazzola D."/>
            <person name="Li H."/>
            <person name="Toshio Fujiwara R."/>
            <person name="Zhan B."/>
            <person name="Aroian R.V."/>
            <person name="Pafco B."/>
            <person name="Schwarz E.M."/>
        </authorList>
    </citation>
    <scope>NUCLEOTIDE SEQUENCE [LARGE SCALE GENOMIC DNA]</scope>
    <source>
        <strain evidence="2 3">Aroian</strain>
        <tissue evidence="2">Whole animal</tissue>
    </source>
</reference>
<dbReference type="EMBL" id="JAVFWL010000003">
    <property type="protein sequence ID" value="KAK6740077.1"/>
    <property type="molecule type" value="Genomic_DNA"/>
</dbReference>
<keyword evidence="1" id="KW-0812">Transmembrane</keyword>
<keyword evidence="3" id="KW-1185">Reference proteome</keyword>
<accession>A0ABR1CNZ9</accession>
<dbReference type="Gene3D" id="3.40.50.300">
    <property type="entry name" value="P-loop containing nucleotide triphosphate hydrolases"/>
    <property type="match status" value="1"/>
</dbReference>
<keyword evidence="1" id="KW-0472">Membrane</keyword>
<dbReference type="InterPro" id="IPR027417">
    <property type="entry name" value="P-loop_NTPase"/>
</dbReference>
<sequence>MKHKRNHGLFELFEVYGRVYKFDCYYRFAKRHNLKGQLPEGSMKFLATTSTLLGMRSGFGKAWAILRLLLYVIYLTLQWIYQKTTEVVRVINGTAEIPDGKVRMFPIIWRHKLDPNETEKRQDFVLAAGHFESVELLNNSHWAMYSIERDYILFVLLPEPIYSYNISEYPFIFVPMFERALAVAEMKRREFLKFADKLEAQPQPKTVLYTNTTRCGSTLLGKMLHRPGISVCYGEFPALTILAIALGEGFMSEAEVRELLHATITCLRAHLPSGVLCILKTQCFEARLVPLCEGIPNLKHIFMFRKKALLSVEKATGREKFLYPLLLELYKFSPFLSQCIGSAIAVDGRWVRLLHPPNMRAWAAIMLASPMSDYLKNKDMYCHPIVWFHEVINDTERVLTSLFNEIGIPLSCIPEAVECKKTDSQEGSFLSSQKLTHIKLAPITSSERAMFEDYAKKMNVPADVFEVD</sequence>
<feature type="transmembrane region" description="Helical" evidence="1">
    <location>
        <begin position="62"/>
        <end position="81"/>
    </location>
</feature>
<gene>
    <name evidence="2" type="primary">Necator_chrIII.g9273</name>
    <name evidence="2" type="ORF">RB195_008508</name>
</gene>
<dbReference type="Proteomes" id="UP001303046">
    <property type="component" value="Unassembled WGS sequence"/>
</dbReference>
<comment type="caution">
    <text evidence="2">The sequence shown here is derived from an EMBL/GenBank/DDBJ whole genome shotgun (WGS) entry which is preliminary data.</text>
</comment>
<proteinExistence type="predicted"/>
<protein>
    <recommendedName>
        <fullName evidence="4">Sulfotransferase domain-containing protein</fullName>
    </recommendedName>
</protein>
<evidence type="ECO:0000313" key="2">
    <source>
        <dbReference type="EMBL" id="KAK6740077.1"/>
    </source>
</evidence>
<keyword evidence="1" id="KW-1133">Transmembrane helix</keyword>
<evidence type="ECO:0000313" key="3">
    <source>
        <dbReference type="Proteomes" id="UP001303046"/>
    </source>
</evidence>
<evidence type="ECO:0000256" key="1">
    <source>
        <dbReference type="SAM" id="Phobius"/>
    </source>
</evidence>
<name>A0ABR1CNZ9_NECAM</name>